<dbReference type="InterPro" id="IPR013830">
    <property type="entry name" value="SGNH_hydro"/>
</dbReference>
<dbReference type="InterPro" id="IPR036514">
    <property type="entry name" value="SGNH_hydro_sf"/>
</dbReference>
<accession>A0A478EAA7</accession>
<dbReference type="GO" id="GO:0004622">
    <property type="term" value="F:phosphatidylcholine lysophospholipase activity"/>
    <property type="evidence" value="ECO:0007669"/>
    <property type="project" value="TreeGrafter"/>
</dbReference>
<evidence type="ECO:0000259" key="1">
    <source>
        <dbReference type="Pfam" id="PF13472"/>
    </source>
</evidence>
<protein>
    <submittedName>
        <fullName evidence="2">Esterase family protein</fullName>
    </submittedName>
</protein>
<evidence type="ECO:0000313" key="3">
    <source>
        <dbReference type="Proteomes" id="UP000053095"/>
    </source>
</evidence>
<gene>
    <name evidence="2" type="ORF">TCE0_044f16024</name>
</gene>
<name>A0A478EAA7_TALPI</name>
<reference evidence="3" key="1">
    <citation type="journal article" date="2015" name="Genome Announc.">
        <title>Draft genome sequence of Talaromyces cellulolyticus strain Y-94, a source of lignocellulosic biomass-degrading enzymes.</title>
        <authorList>
            <person name="Fujii T."/>
            <person name="Koike H."/>
            <person name="Sawayama S."/>
            <person name="Yano S."/>
            <person name="Inoue H."/>
        </authorList>
    </citation>
    <scope>NUCLEOTIDE SEQUENCE [LARGE SCALE GENOMIC DNA]</scope>
    <source>
        <strain evidence="3">Y-94</strain>
    </source>
</reference>
<evidence type="ECO:0000313" key="2">
    <source>
        <dbReference type="EMBL" id="GAM42242.1"/>
    </source>
</evidence>
<keyword evidence="3" id="KW-1185">Reference proteome</keyword>
<dbReference type="PANTHER" id="PTHR30383">
    <property type="entry name" value="THIOESTERASE 1/PROTEASE 1/LYSOPHOSPHOLIPASE L1"/>
    <property type="match status" value="1"/>
</dbReference>
<organism evidence="2 3">
    <name type="scientific">Talaromyces pinophilus</name>
    <name type="common">Penicillium pinophilum</name>
    <dbReference type="NCBI Taxonomy" id="128442"/>
    <lineage>
        <taxon>Eukaryota</taxon>
        <taxon>Fungi</taxon>
        <taxon>Dikarya</taxon>
        <taxon>Ascomycota</taxon>
        <taxon>Pezizomycotina</taxon>
        <taxon>Eurotiomycetes</taxon>
        <taxon>Eurotiomycetidae</taxon>
        <taxon>Eurotiales</taxon>
        <taxon>Trichocomaceae</taxon>
        <taxon>Talaromyces</taxon>
        <taxon>Talaromyces sect. Talaromyces</taxon>
    </lineage>
</organism>
<dbReference type="AlphaFoldDB" id="A0A478EAA7"/>
<dbReference type="Proteomes" id="UP000053095">
    <property type="component" value="Unassembled WGS sequence"/>
</dbReference>
<proteinExistence type="predicted"/>
<dbReference type="Pfam" id="PF13472">
    <property type="entry name" value="Lipase_GDSL_2"/>
    <property type="match status" value="1"/>
</dbReference>
<dbReference type="PANTHER" id="PTHR30383:SF31">
    <property type="entry name" value="SGNH HYDROLASE-TYPE ESTERASE DOMAIN-CONTAINING PROTEIN-RELATED"/>
    <property type="match status" value="1"/>
</dbReference>
<sequence length="384" mass="42473">MDLVNNIDHLIKKIVTKEFFNEDDPGCNSVTFARTANPNPDGKDHIMMTTELRSEYNSMSVALNAAIQSAAFINEDLNVKFIDIQKAGLLDGHRFCEPGITEPDQQNENLWIFHYPYKVNEDNDPSPDLQILINATNQITAGLSTSDLEAKFPNTSAFEDALWDAVYENPVIASNGGPNNIDNEISWDGVVGYRAKLFHPKPSYHSAIRELILDQWLKDTQPATVGTGPCIPIGNTFDPQMLRILPLGGSITWGQQSPSGNGYRKYLRDALVSNGANVNMVGTIKHGTMDDNDNEGWPGFRVDQISDRANNDLSMLPNLILINAGTNDVAQNYNINSIDQTMEDLVNKLLDNIPGTVVIVSTLLVNRNATKQALTEQVNPKYVN</sequence>
<feature type="domain" description="SGNH hydrolase-type esterase" evidence="1">
    <location>
        <begin position="247"/>
        <end position="371"/>
    </location>
</feature>
<dbReference type="SUPFAM" id="SSF52266">
    <property type="entry name" value="SGNH hydrolase"/>
    <property type="match status" value="1"/>
</dbReference>
<dbReference type="InterPro" id="IPR051532">
    <property type="entry name" value="Ester_Hydrolysis_Enzymes"/>
</dbReference>
<dbReference type="EMBL" id="DF933840">
    <property type="protein sequence ID" value="GAM42242.1"/>
    <property type="molecule type" value="Genomic_DNA"/>
</dbReference>
<dbReference type="Gene3D" id="3.40.50.1110">
    <property type="entry name" value="SGNH hydrolase"/>
    <property type="match status" value="2"/>
</dbReference>